<dbReference type="CDD" id="cd07067">
    <property type="entry name" value="HP_PGM_like"/>
    <property type="match status" value="1"/>
</dbReference>
<evidence type="ECO:0000256" key="1">
    <source>
        <dbReference type="ARBA" id="ARBA00022801"/>
    </source>
</evidence>
<dbReference type="InterPro" id="IPR029033">
    <property type="entry name" value="His_PPase_superfam"/>
</dbReference>
<dbReference type="InterPro" id="IPR051021">
    <property type="entry name" value="Mito_Ser/Thr_phosphatase"/>
</dbReference>
<dbReference type="EMBL" id="AYLO01000081">
    <property type="protein sequence ID" value="ESS71924.1"/>
    <property type="molecule type" value="Genomic_DNA"/>
</dbReference>
<protein>
    <submittedName>
        <fullName evidence="3">Phosphohistidine phosphatase SixA</fullName>
    </submittedName>
</protein>
<evidence type="ECO:0000313" key="4">
    <source>
        <dbReference type="Proteomes" id="UP000017842"/>
    </source>
</evidence>
<dbReference type="PANTHER" id="PTHR20935:SF1">
    <property type="entry name" value="SLL1549 PROTEIN"/>
    <property type="match status" value="1"/>
</dbReference>
<reference evidence="3 4" key="1">
    <citation type="journal article" date="2013" name="Genome Announc.">
        <title>Draft Genome Sequence of the Methanotrophic Gammaproteobacterium Methyloglobulus morosus DSM 22980 Strain KoM1.</title>
        <authorList>
            <person name="Poehlein A."/>
            <person name="Deutzmann J.S."/>
            <person name="Daniel R."/>
            <person name="Simeonova D.D."/>
        </authorList>
    </citation>
    <scope>NUCLEOTIDE SEQUENCE [LARGE SCALE GENOMIC DNA]</scope>
    <source>
        <strain evidence="3 4">KoM1</strain>
    </source>
</reference>
<dbReference type="PANTHER" id="PTHR20935">
    <property type="entry name" value="PHOSPHOGLYCERATE MUTASE-RELATED"/>
    <property type="match status" value="1"/>
</dbReference>
<dbReference type="SUPFAM" id="SSF53254">
    <property type="entry name" value="Phosphoglycerate mutase-like"/>
    <property type="match status" value="1"/>
</dbReference>
<dbReference type="OrthoDB" id="9810154at2"/>
<keyword evidence="1" id="KW-0378">Hydrolase</keyword>
<accession>V5BVM1</accession>
<comment type="caution">
    <text evidence="3">The sequence shown here is derived from an EMBL/GenBank/DDBJ whole genome shotgun (WGS) entry which is preliminary data.</text>
</comment>
<dbReference type="STRING" id="1116472.MGMO_84c00050"/>
<dbReference type="eggNOG" id="COG2062">
    <property type="taxonomic scope" value="Bacteria"/>
</dbReference>
<dbReference type="AlphaFoldDB" id="V5BVM1"/>
<dbReference type="RefSeq" id="WP_023495030.1">
    <property type="nucleotide sequence ID" value="NZ_AYLO01000081.1"/>
</dbReference>
<evidence type="ECO:0000256" key="2">
    <source>
        <dbReference type="PIRSR" id="PIRSR613078-2"/>
    </source>
</evidence>
<gene>
    <name evidence="3" type="primary">sixA</name>
    <name evidence="3" type="ORF">MGMO_84c00050</name>
</gene>
<dbReference type="Gene3D" id="3.40.50.1240">
    <property type="entry name" value="Phosphoglycerate mutase-like"/>
    <property type="match status" value="1"/>
</dbReference>
<dbReference type="InterPro" id="IPR013078">
    <property type="entry name" value="His_Pase_superF_clade-1"/>
</dbReference>
<name>V5BVM1_9GAMM</name>
<dbReference type="Pfam" id="PF00300">
    <property type="entry name" value="His_Phos_1"/>
    <property type="match status" value="1"/>
</dbReference>
<feature type="binding site" evidence="2">
    <location>
        <position position="58"/>
    </location>
    <ligand>
        <name>substrate</name>
    </ligand>
</feature>
<keyword evidence="4" id="KW-1185">Reference proteome</keyword>
<sequence length="176" mass="20129">MSRELWLLRHGKAERYDGSEDYDRRLKKRGKRDAARLGEWLREQGLFPDLVISSPASRAIMTAKIVSDILDIERQHIQMEKRLYDEGLVRVKSVLADCPASLNRVLLVGHNPEFEDLLTYLVNLKDLPEVEKLLPTSALARMVLPDDWAHLEKGSAKLISITCPKSLTEEIEEPLD</sequence>
<proteinExistence type="predicted"/>
<evidence type="ECO:0000313" key="3">
    <source>
        <dbReference type="EMBL" id="ESS71924.1"/>
    </source>
</evidence>
<organism evidence="3 4">
    <name type="scientific">Methyloglobulus morosus KoM1</name>
    <dbReference type="NCBI Taxonomy" id="1116472"/>
    <lineage>
        <taxon>Bacteria</taxon>
        <taxon>Pseudomonadati</taxon>
        <taxon>Pseudomonadota</taxon>
        <taxon>Gammaproteobacteria</taxon>
        <taxon>Methylococcales</taxon>
        <taxon>Methylococcaceae</taxon>
        <taxon>Methyloglobulus</taxon>
    </lineage>
</organism>
<dbReference type="Proteomes" id="UP000017842">
    <property type="component" value="Unassembled WGS sequence"/>
</dbReference>
<dbReference type="GO" id="GO:0016787">
    <property type="term" value="F:hydrolase activity"/>
    <property type="evidence" value="ECO:0007669"/>
    <property type="project" value="UniProtKB-KW"/>
</dbReference>